<dbReference type="AlphaFoldDB" id="R4KEW0"/>
<feature type="domain" description="Benzylsuccinate synthase beta subunit" evidence="1">
    <location>
        <begin position="4"/>
        <end position="65"/>
    </location>
</feature>
<protein>
    <recommendedName>
        <fullName evidence="1">Benzylsuccinate synthase beta subunit domain-containing protein</fullName>
    </recommendedName>
</protein>
<dbReference type="HOGENOM" id="CLU_2787121_0_0_9"/>
<evidence type="ECO:0000313" key="2">
    <source>
        <dbReference type="EMBL" id="AGL00207.1"/>
    </source>
</evidence>
<name>R4KEW0_9FIRM</name>
<dbReference type="RefSeq" id="WP_006524670.1">
    <property type="nucleotide sequence ID" value="NC_021184.1"/>
</dbReference>
<accession>R4KEW0</accession>
<keyword evidence="3" id="KW-1185">Reference proteome</keyword>
<dbReference type="InterPro" id="IPR040565">
    <property type="entry name" value="BssB_TutG"/>
</dbReference>
<sequence length="65" mass="7390">MPKCADCKWVMVHTVDPMKGICTNKRIKLAETQANQMAIAKHVVNMDDEACDKFEAGKMTFREMV</sequence>
<gene>
    <name evidence="2" type="ORF">Desgi_0652</name>
</gene>
<dbReference type="Gene3D" id="4.10.490.20">
    <property type="match status" value="1"/>
</dbReference>
<evidence type="ECO:0000259" key="1">
    <source>
        <dbReference type="Pfam" id="PF18512"/>
    </source>
</evidence>
<dbReference type="Pfam" id="PF18512">
    <property type="entry name" value="BssB_TutG"/>
    <property type="match status" value="1"/>
</dbReference>
<proteinExistence type="predicted"/>
<organism evidence="2 3">
    <name type="scientific">Desulfoscipio gibsoniae DSM 7213</name>
    <dbReference type="NCBI Taxonomy" id="767817"/>
    <lineage>
        <taxon>Bacteria</taxon>
        <taxon>Bacillati</taxon>
        <taxon>Bacillota</taxon>
        <taxon>Clostridia</taxon>
        <taxon>Eubacteriales</taxon>
        <taxon>Desulfallaceae</taxon>
        <taxon>Desulfoscipio</taxon>
    </lineage>
</organism>
<evidence type="ECO:0000313" key="3">
    <source>
        <dbReference type="Proteomes" id="UP000013520"/>
    </source>
</evidence>
<dbReference type="STRING" id="767817.Desgi_0652"/>
<dbReference type="Proteomes" id="UP000013520">
    <property type="component" value="Chromosome"/>
</dbReference>
<dbReference type="InterPro" id="IPR053760">
    <property type="entry name" value="BSS-like_sf"/>
</dbReference>
<dbReference type="EMBL" id="CP003273">
    <property type="protein sequence ID" value="AGL00207.1"/>
    <property type="molecule type" value="Genomic_DNA"/>
</dbReference>
<reference evidence="2 3" key="1">
    <citation type="submission" date="2012-01" db="EMBL/GenBank/DDBJ databases">
        <title>Complete sequence of Desulfotomaculum gibsoniae DSM 7213.</title>
        <authorList>
            <consortium name="US DOE Joint Genome Institute"/>
            <person name="Lucas S."/>
            <person name="Han J."/>
            <person name="Lapidus A."/>
            <person name="Cheng J.-F."/>
            <person name="Goodwin L."/>
            <person name="Pitluck S."/>
            <person name="Peters L."/>
            <person name="Ovchinnikova G."/>
            <person name="Teshima H."/>
            <person name="Detter J.C."/>
            <person name="Han C."/>
            <person name="Tapia R."/>
            <person name="Land M."/>
            <person name="Hauser L."/>
            <person name="Kyrpides N."/>
            <person name="Ivanova N."/>
            <person name="Pagani I."/>
            <person name="Parshina S."/>
            <person name="Plugge C."/>
            <person name="Muyzer G."/>
            <person name="Kuever J."/>
            <person name="Ivanova A."/>
            <person name="Nazina T."/>
            <person name="Klenk H.-P."/>
            <person name="Brambilla E."/>
            <person name="Spring S."/>
            <person name="Stams A.F."/>
            <person name="Woyke T."/>
        </authorList>
    </citation>
    <scope>NUCLEOTIDE SEQUENCE [LARGE SCALE GENOMIC DNA]</scope>
    <source>
        <strain evidence="2 3">DSM 7213</strain>
    </source>
</reference>
<dbReference type="KEGG" id="dgi:Desgi_0652"/>